<dbReference type="PANTHER" id="PTHR45713">
    <property type="entry name" value="FTP DOMAIN-CONTAINING PROTEIN"/>
    <property type="match status" value="1"/>
</dbReference>
<organism evidence="12 13">
    <name type="scientific">Chitinophaga niastensis</name>
    <dbReference type="NCBI Taxonomy" id="536980"/>
    <lineage>
        <taxon>Bacteria</taxon>
        <taxon>Pseudomonadati</taxon>
        <taxon>Bacteroidota</taxon>
        <taxon>Chitinophagia</taxon>
        <taxon>Chitinophagales</taxon>
        <taxon>Chitinophagaceae</taxon>
        <taxon>Chitinophaga</taxon>
    </lineage>
</organism>
<evidence type="ECO:0000256" key="4">
    <source>
        <dbReference type="ARBA" id="ARBA00022723"/>
    </source>
</evidence>
<evidence type="ECO:0000256" key="6">
    <source>
        <dbReference type="ARBA" id="ARBA00022734"/>
    </source>
</evidence>
<dbReference type="InterPro" id="IPR008979">
    <property type="entry name" value="Galactose-bd-like_sf"/>
</dbReference>
<dbReference type="GO" id="GO:0046872">
    <property type="term" value="F:metal ion binding"/>
    <property type="evidence" value="ECO:0007669"/>
    <property type="project" value="UniProtKB-KW"/>
</dbReference>
<feature type="chain" id="PRO_5015192816" evidence="9">
    <location>
        <begin position="36"/>
        <end position="1002"/>
    </location>
</feature>
<evidence type="ECO:0000259" key="10">
    <source>
        <dbReference type="SMART" id="SM00560"/>
    </source>
</evidence>
<evidence type="ECO:0000256" key="9">
    <source>
        <dbReference type="SAM" id="SignalP"/>
    </source>
</evidence>
<dbReference type="InterPro" id="IPR006585">
    <property type="entry name" value="FTP1"/>
</dbReference>
<comment type="function">
    <text evidence="1">Acts as a defensive agent. Recognizes blood group fucosylated oligosaccharides including A, B, H and Lewis B-type antigens. Does not recognize Lewis A antigen and has low affinity for monovalent haptens.</text>
</comment>
<comment type="subunit">
    <text evidence="3">Homotrimer.</text>
</comment>
<dbReference type="GO" id="GO:0042806">
    <property type="term" value="F:fucose binding"/>
    <property type="evidence" value="ECO:0007669"/>
    <property type="project" value="UniProtKB-ARBA"/>
</dbReference>
<dbReference type="SMART" id="SM00607">
    <property type="entry name" value="FTP"/>
    <property type="match status" value="1"/>
</dbReference>
<dbReference type="InterPro" id="IPR026444">
    <property type="entry name" value="Secre_tail"/>
</dbReference>
<evidence type="ECO:0000256" key="5">
    <source>
        <dbReference type="ARBA" id="ARBA00022729"/>
    </source>
</evidence>
<accession>A0A2P8HJL4</accession>
<dbReference type="RefSeq" id="WP_106529147.1">
    <property type="nucleotide sequence ID" value="NZ_PYAW01000003.1"/>
</dbReference>
<dbReference type="Proteomes" id="UP000240971">
    <property type="component" value="Unassembled WGS sequence"/>
</dbReference>
<proteinExistence type="inferred from homology"/>
<dbReference type="SUPFAM" id="SSF49899">
    <property type="entry name" value="Concanavalin A-like lectins/glucanases"/>
    <property type="match status" value="1"/>
</dbReference>
<evidence type="ECO:0000259" key="11">
    <source>
        <dbReference type="SMART" id="SM00607"/>
    </source>
</evidence>
<comment type="similarity">
    <text evidence="2">Belongs to the fucolectin family.</text>
</comment>
<evidence type="ECO:0000256" key="2">
    <source>
        <dbReference type="ARBA" id="ARBA00010147"/>
    </source>
</evidence>
<dbReference type="InterPro" id="IPR013320">
    <property type="entry name" value="ConA-like_dom_sf"/>
</dbReference>
<dbReference type="NCBIfam" id="TIGR04183">
    <property type="entry name" value="Por_Secre_tail"/>
    <property type="match status" value="1"/>
</dbReference>
<evidence type="ECO:0000256" key="8">
    <source>
        <dbReference type="ARBA" id="ARBA00023157"/>
    </source>
</evidence>
<keyword evidence="6" id="KW-0430">Lectin</keyword>
<keyword evidence="4" id="KW-0479">Metal-binding</keyword>
<dbReference type="EMBL" id="PYAW01000003">
    <property type="protein sequence ID" value="PSL46360.1"/>
    <property type="molecule type" value="Genomic_DNA"/>
</dbReference>
<keyword evidence="7" id="KW-0106">Calcium</keyword>
<feature type="signal peptide" evidence="9">
    <location>
        <begin position="1"/>
        <end position="35"/>
    </location>
</feature>
<dbReference type="AlphaFoldDB" id="A0A2P8HJL4"/>
<keyword evidence="13" id="KW-1185">Reference proteome</keyword>
<dbReference type="GO" id="GO:0010185">
    <property type="term" value="P:regulation of cellular defense response"/>
    <property type="evidence" value="ECO:0007669"/>
    <property type="project" value="UniProtKB-ARBA"/>
</dbReference>
<dbReference type="InterPro" id="IPR051941">
    <property type="entry name" value="BG_Antigen-Binding_Lectin"/>
</dbReference>
<dbReference type="SMART" id="SM00560">
    <property type="entry name" value="LamGL"/>
    <property type="match status" value="1"/>
</dbReference>
<protein>
    <submittedName>
        <fullName evidence="12">Putative secreted protein (Por secretion system target)</fullName>
    </submittedName>
</protein>
<evidence type="ECO:0000313" key="12">
    <source>
        <dbReference type="EMBL" id="PSL46360.1"/>
    </source>
</evidence>
<evidence type="ECO:0000256" key="7">
    <source>
        <dbReference type="ARBA" id="ARBA00022837"/>
    </source>
</evidence>
<dbReference type="SUPFAM" id="SSF49785">
    <property type="entry name" value="Galactose-binding domain-like"/>
    <property type="match status" value="1"/>
</dbReference>
<reference evidence="12 13" key="1">
    <citation type="submission" date="2018-03" db="EMBL/GenBank/DDBJ databases">
        <title>Genomic Encyclopedia of Archaeal and Bacterial Type Strains, Phase II (KMG-II): from individual species to whole genera.</title>
        <authorList>
            <person name="Goeker M."/>
        </authorList>
    </citation>
    <scope>NUCLEOTIDE SEQUENCE [LARGE SCALE GENOMIC DNA]</scope>
    <source>
        <strain evidence="12 13">DSM 24859</strain>
    </source>
</reference>
<keyword evidence="8" id="KW-1015">Disulfide bond</keyword>
<feature type="domain" description="Fucolectin tachylectin-4 pentraxin-1" evidence="11">
    <location>
        <begin position="101"/>
        <end position="237"/>
    </location>
</feature>
<name>A0A2P8HJL4_CHINA</name>
<evidence type="ECO:0000256" key="1">
    <source>
        <dbReference type="ARBA" id="ARBA00002219"/>
    </source>
</evidence>
<evidence type="ECO:0000256" key="3">
    <source>
        <dbReference type="ARBA" id="ARBA00011233"/>
    </source>
</evidence>
<dbReference type="Gene3D" id="2.60.120.200">
    <property type="match status" value="1"/>
</dbReference>
<comment type="caution">
    <text evidence="12">The sequence shown here is derived from an EMBL/GenBank/DDBJ whole genome shotgun (WGS) entry which is preliminary data.</text>
</comment>
<keyword evidence="5 9" id="KW-0732">Signal</keyword>
<sequence length="1002" mass="108310">MHLNFIPAPTGRRSSCCLLMAPVFLVCFMGLSAHAQTMSHASKVFIRKGIQYQAWMTTDGGTGTPPVTSNINISRSGRYVRVQLAFPNNLSLAEVQVFSGGVNVALNKVTSQSSTVNSGASSRAVDGNTDGNFFNNSVTHTDLQVENWWQADLGQSYVIDSIRIWNRTDCCGDRLRGFYLFVSDNVFSGNTLLSAFSQSGVTAYQMAGGRHYANGAEWDNLNLTAPTYYEEPMYSASFLQQRPNAQWSLAKAPYCTQLSTGPGTIENSSGYLNSLQVANINNLTTVCFGDEEGYSTGLVTQLHDWYALSHSKYPDALVHNNQYIGQWSEANLRTYLQTAQPDLLTYDYYYFYINRSPAPGGSYAAIFQDMYLYRKLALEGYDGTGNSPIGFGYYLQGYKGQNYTYYPSESEFNMGVYAGLLMGAKWLNLFRYEGDPSVFFWLDQNGGLTPQYRQYGSLGKEIKFLSPHLSRLQTTDVRYIAGQNLSGGTAVTNSKPASINVWDTTAGPYITSIAATNLVSATNNGLRGDVIVGYFKPVIGIDTAAGITMAPVPGKSTQYFMIQNGLTISNGCCNGPGTPGIAQDTILGKAALSRQKITLNIDFGNYPVDTLYRVRRSDGQVEMVPLVNVSGSKYNYNDTLDGGKGDLFYWKNADKINAVPPVGTYNAIRLTAGSISAGDVIQLKSKTQYTLEAWVKFNSISSWNTILAKSNTGTDRIALQTGPGNSLYVMTGNGTNAYGQTTSNIINTGQWYHMAVAFDGSQSANAGKLKLYLNGVLQTLTFTGTIPATTSATNAAPLLAGKETTTSTNTYLNGTIDEVRVWDTVLNVTTIAAWKDKAVGSCHPAASRLVVYWQMDDASNSAVATASLGTAYPGTVIAGTYVGGGQAAAVSGCSLLAKIAGTAVSYQDKILPAATADGNNLKVTPNPSSGNSLQVLFKAKQSGQTFITLYNLQGMAVYRKQVAVVKGENNIVMSDLHLNGGLHVVTIQLGRQQLESKVMIVQ</sequence>
<dbReference type="GO" id="GO:0005975">
    <property type="term" value="P:carbohydrate metabolic process"/>
    <property type="evidence" value="ECO:0007669"/>
    <property type="project" value="UniProtKB-ARBA"/>
</dbReference>
<feature type="domain" description="LamG-like jellyroll fold" evidence="10">
    <location>
        <begin position="687"/>
        <end position="829"/>
    </location>
</feature>
<dbReference type="GO" id="GO:0004553">
    <property type="term" value="F:hydrolase activity, hydrolyzing O-glycosyl compounds"/>
    <property type="evidence" value="ECO:0007669"/>
    <property type="project" value="UniProtKB-ARBA"/>
</dbReference>
<dbReference type="Pfam" id="PF13385">
    <property type="entry name" value="Laminin_G_3"/>
    <property type="match status" value="1"/>
</dbReference>
<dbReference type="Pfam" id="PF22633">
    <property type="entry name" value="F5_F8_type_C_2"/>
    <property type="match status" value="1"/>
</dbReference>
<dbReference type="OrthoDB" id="9798386at2"/>
<dbReference type="Gene3D" id="2.60.120.260">
    <property type="entry name" value="Galactose-binding domain-like"/>
    <property type="match status" value="1"/>
</dbReference>
<evidence type="ECO:0000313" key="13">
    <source>
        <dbReference type="Proteomes" id="UP000240971"/>
    </source>
</evidence>
<gene>
    <name evidence="12" type="ORF">CLV51_103338</name>
</gene>
<dbReference type="PANTHER" id="PTHR45713:SF6">
    <property type="entry name" value="F5_8 TYPE C DOMAIN-CONTAINING PROTEIN"/>
    <property type="match status" value="1"/>
</dbReference>
<dbReference type="InterPro" id="IPR006558">
    <property type="entry name" value="LamG-like"/>
</dbReference>